<sequence>FRLSFPADYPLKEISGKEILFKIKLKKISEKELPELNDEFAKRVGKVDSVEKLKEEVKKNLEAQRVEEAEAEVRDALIQQASESVTVDIPDALVKREADQMIDELSRSLKKSNVTLEQYLKNTGKDTEGLREELKPSASKRVKAKLVLRAMADKEKMEISEDELQTEMKALATGIERPEEEFIRSIDEAGRDYIMDYLLRRKALDFLVAEAKISKER</sequence>
<dbReference type="InterPro" id="IPR037041">
    <property type="entry name" value="Trigger_fac_C_sf"/>
</dbReference>
<evidence type="ECO:0000256" key="3">
    <source>
        <dbReference type="SAM" id="Coils"/>
    </source>
</evidence>
<dbReference type="InterPro" id="IPR008880">
    <property type="entry name" value="Trigger_fac_C"/>
</dbReference>
<keyword evidence="1" id="KW-0697">Rotamase</keyword>
<organism evidence="5">
    <name type="scientific">marine sediment metagenome</name>
    <dbReference type="NCBI Taxonomy" id="412755"/>
    <lineage>
        <taxon>unclassified sequences</taxon>
        <taxon>metagenomes</taxon>
        <taxon>ecological metagenomes</taxon>
    </lineage>
</organism>
<keyword evidence="2" id="KW-0413">Isomerase</keyword>
<gene>
    <name evidence="5" type="ORF">S01H1_17792</name>
</gene>
<keyword evidence="3" id="KW-0175">Coiled coil</keyword>
<reference evidence="5" key="1">
    <citation type="journal article" date="2014" name="Front. Microbiol.">
        <title>High frequency of phylogenetically diverse reductive dehalogenase-homologous genes in deep subseafloor sedimentary metagenomes.</title>
        <authorList>
            <person name="Kawai M."/>
            <person name="Futagami T."/>
            <person name="Toyoda A."/>
            <person name="Takaki Y."/>
            <person name="Nishi S."/>
            <person name="Hori S."/>
            <person name="Arai W."/>
            <person name="Tsubouchi T."/>
            <person name="Morono Y."/>
            <person name="Uchiyama I."/>
            <person name="Ito T."/>
            <person name="Fujiyama A."/>
            <person name="Inagaki F."/>
            <person name="Takami H."/>
        </authorList>
    </citation>
    <scope>NUCLEOTIDE SEQUENCE</scope>
    <source>
        <strain evidence="5">Expedition CK06-06</strain>
    </source>
</reference>
<feature type="non-terminal residue" evidence="5">
    <location>
        <position position="1"/>
    </location>
</feature>
<evidence type="ECO:0000259" key="4">
    <source>
        <dbReference type="Pfam" id="PF05698"/>
    </source>
</evidence>
<comment type="caution">
    <text evidence="5">The sequence shown here is derived from an EMBL/GenBank/DDBJ whole genome shotgun (WGS) entry which is preliminary data.</text>
</comment>
<evidence type="ECO:0000256" key="2">
    <source>
        <dbReference type="ARBA" id="ARBA00023235"/>
    </source>
</evidence>
<dbReference type="Gene3D" id="1.10.3120.10">
    <property type="entry name" value="Trigger factor, C-terminal domain"/>
    <property type="match status" value="1"/>
</dbReference>
<accession>X0S1T6</accession>
<dbReference type="SUPFAM" id="SSF109998">
    <property type="entry name" value="Triger factor/SurA peptide-binding domain-like"/>
    <property type="match status" value="1"/>
</dbReference>
<dbReference type="AlphaFoldDB" id="X0S1T6"/>
<dbReference type="GO" id="GO:0003755">
    <property type="term" value="F:peptidyl-prolyl cis-trans isomerase activity"/>
    <property type="evidence" value="ECO:0007669"/>
    <property type="project" value="UniProtKB-KW"/>
</dbReference>
<evidence type="ECO:0000256" key="1">
    <source>
        <dbReference type="ARBA" id="ARBA00023110"/>
    </source>
</evidence>
<evidence type="ECO:0000313" key="5">
    <source>
        <dbReference type="EMBL" id="GAF74989.1"/>
    </source>
</evidence>
<feature type="coiled-coil region" evidence="3">
    <location>
        <begin position="47"/>
        <end position="122"/>
    </location>
</feature>
<dbReference type="GO" id="GO:0006457">
    <property type="term" value="P:protein folding"/>
    <property type="evidence" value="ECO:0007669"/>
    <property type="project" value="InterPro"/>
</dbReference>
<dbReference type="EMBL" id="BARS01009462">
    <property type="protein sequence ID" value="GAF74989.1"/>
    <property type="molecule type" value="Genomic_DNA"/>
</dbReference>
<protein>
    <recommendedName>
        <fullName evidence="4">Trigger factor C-terminal domain-containing protein</fullName>
    </recommendedName>
</protein>
<dbReference type="InterPro" id="IPR027304">
    <property type="entry name" value="Trigger_fact/SurA_dom_sf"/>
</dbReference>
<proteinExistence type="predicted"/>
<feature type="domain" description="Trigger factor C-terminal" evidence="4">
    <location>
        <begin position="49"/>
        <end position="208"/>
    </location>
</feature>
<dbReference type="GO" id="GO:0015031">
    <property type="term" value="P:protein transport"/>
    <property type="evidence" value="ECO:0007669"/>
    <property type="project" value="InterPro"/>
</dbReference>
<name>X0S1T6_9ZZZZ</name>
<dbReference type="Pfam" id="PF05698">
    <property type="entry name" value="Trigger_C"/>
    <property type="match status" value="1"/>
</dbReference>